<proteinExistence type="predicted"/>
<evidence type="ECO:0000259" key="4">
    <source>
        <dbReference type="Pfam" id="PF07992"/>
    </source>
</evidence>
<dbReference type="InterPro" id="IPR023753">
    <property type="entry name" value="FAD/NAD-binding_dom"/>
</dbReference>
<sequence length="315" mass="33104">MMVPMNQEWDLIIIGGSAAGVAAALTAGRCLRRTLVVDAGTPRNRFAAHMHNTVGFDGKPPAEFVAAGRAEAQAYGVEFLSGTVTRLREEGTGLEVTIDVAGEGSADGRAGARVLRARRVLLATGASDDLPAIPGVERFWGKSVLHCPYCHGYEVANQRLGVIATSPMSAHQATLLTQWTKKLTVFTQGVELAGMERLRANGVRIVESPVISLKSENERLAGVRTQEGEYPVDAVFLGSTLRLNIGFAEELNLATKETPMGVVLDVDHAGATSHPKVWAAGNVSNPGATVPVAAAAGSQAAAVINMSLVEEDLEG</sequence>
<evidence type="ECO:0000256" key="3">
    <source>
        <dbReference type="ARBA" id="ARBA00048132"/>
    </source>
</evidence>
<comment type="catalytic activity">
    <reaction evidence="3">
        <text>[thioredoxin]-dithiol + NADP(+) = [thioredoxin]-disulfide + NADPH + H(+)</text>
        <dbReference type="Rhea" id="RHEA:20345"/>
        <dbReference type="Rhea" id="RHEA-COMP:10698"/>
        <dbReference type="Rhea" id="RHEA-COMP:10700"/>
        <dbReference type="ChEBI" id="CHEBI:15378"/>
        <dbReference type="ChEBI" id="CHEBI:29950"/>
        <dbReference type="ChEBI" id="CHEBI:50058"/>
        <dbReference type="ChEBI" id="CHEBI:57783"/>
        <dbReference type="ChEBI" id="CHEBI:58349"/>
        <dbReference type="EC" id="1.8.1.9"/>
    </reaction>
</comment>
<organism evidence="5 6">
    <name type="scientific">Corynebacterium lowii</name>
    <dbReference type="NCBI Taxonomy" id="1544413"/>
    <lineage>
        <taxon>Bacteria</taxon>
        <taxon>Bacillati</taxon>
        <taxon>Actinomycetota</taxon>
        <taxon>Actinomycetes</taxon>
        <taxon>Mycobacteriales</taxon>
        <taxon>Corynebacteriaceae</taxon>
        <taxon>Corynebacterium</taxon>
    </lineage>
</organism>
<evidence type="ECO:0000256" key="1">
    <source>
        <dbReference type="ARBA" id="ARBA00022630"/>
    </source>
</evidence>
<dbReference type="InterPro" id="IPR036188">
    <property type="entry name" value="FAD/NAD-bd_sf"/>
</dbReference>
<gene>
    <name evidence="5" type="primary">trxB_2</name>
    <name evidence="5" type="ORF">Clow_00904</name>
</gene>
<feature type="domain" description="FAD/NAD(P)-binding" evidence="4">
    <location>
        <begin position="10"/>
        <end position="297"/>
    </location>
</feature>
<dbReference type="GO" id="GO:0004791">
    <property type="term" value="F:thioredoxin-disulfide reductase (NADPH) activity"/>
    <property type="evidence" value="ECO:0007669"/>
    <property type="project" value="UniProtKB-EC"/>
</dbReference>
<evidence type="ECO:0000256" key="2">
    <source>
        <dbReference type="ARBA" id="ARBA00023002"/>
    </source>
</evidence>
<dbReference type="AlphaFoldDB" id="A0A0Q0UK99"/>
<keyword evidence="6" id="KW-1185">Reference proteome</keyword>
<dbReference type="PANTHER" id="PTHR48105">
    <property type="entry name" value="THIOREDOXIN REDUCTASE 1-RELATED-RELATED"/>
    <property type="match status" value="1"/>
</dbReference>
<comment type="caution">
    <text evidence="5">The sequence shown here is derived from an EMBL/GenBank/DDBJ whole genome shotgun (WGS) entry which is preliminary data.</text>
</comment>
<dbReference type="EC" id="1.8.1.9" evidence="5"/>
<dbReference type="EMBL" id="LKEV01000002">
    <property type="protein sequence ID" value="KQB86696.1"/>
    <property type="molecule type" value="Genomic_DNA"/>
</dbReference>
<dbReference type="PATRIC" id="fig|1544413.3.peg.910"/>
<dbReference type="Proteomes" id="UP000050488">
    <property type="component" value="Unassembled WGS sequence"/>
</dbReference>
<accession>A0A0Q0UK99</accession>
<dbReference type="PRINTS" id="PR00368">
    <property type="entry name" value="FADPNR"/>
</dbReference>
<dbReference type="STRING" id="1544413.Clow_00904"/>
<dbReference type="InterPro" id="IPR050097">
    <property type="entry name" value="Ferredoxin-NADP_redctase_2"/>
</dbReference>
<reference evidence="5 6" key="1">
    <citation type="submission" date="2015-10" db="EMBL/GenBank/DDBJ databases">
        <title>Corynebacteirum lowii and Corynebacterium oculi species nova, derived from human clinical disease and and emended description of Corynebacterium mastiditis.</title>
        <authorList>
            <person name="Bernard K."/>
            <person name="Pacheco A.L."/>
            <person name="Mcdougall C."/>
            <person name="Burtx T."/>
            <person name="Weibe D."/>
            <person name="Tyler S."/>
            <person name="Olson A.B."/>
            <person name="Cnockaert M."/>
            <person name="Eguchi H."/>
            <person name="Kuwahara T."/>
            <person name="Nakayama-Imaohji H."/>
            <person name="Boudewijins M."/>
            <person name="Van Hoecke F."/>
            <person name="Bernier A.-M."/>
            <person name="Vandamme P."/>
        </authorList>
    </citation>
    <scope>NUCLEOTIDE SEQUENCE [LARGE SCALE GENOMIC DNA]</scope>
    <source>
        <strain evidence="5 6">NML 130206</strain>
    </source>
</reference>
<name>A0A0Q0UK99_9CORY</name>
<evidence type="ECO:0000313" key="5">
    <source>
        <dbReference type="EMBL" id="KQB86696.1"/>
    </source>
</evidence>
<keyword evidence="1" id="KW-0285">Flavoprotein</keyword>
<dbReference type="Gene3D" id="3.50.50.60">
    <property type="entry name" value="FAD/NAD(P)-binding domain"/>
    <property type="match status" value="2"/>
</dbReference>
<protein>
    <submittedName>
        <fullName evidence="5">Thioredoxin reductase</fullName>
        <ecNumber evidence="5">1.8.1.9</ecNumber>
    </submittedName>
</protein>
<keyword evidence="2 5" id="KW-0560">Oxidoreductase</keyword>
<dbReference type="Pfam" id="PF07992">
    <property type="entry name" value="Pyr_redox_2"/>
    <property type="match status" value="1"/>
</dbReference>
<dbReference type="SUPFAM" id="SSF51905">
    <property type="entry name" value="FAD/NAD(P)-binding domain"/>
    <property type="match status" value="1"/>
</dbReference>
<dbReference type="PRINTS" id="PR00469">
    <property type="entry name" value="PNDRDTASEII"/>
</dbReference>
<evidence type="ECO:0000313" key="6">
    <source>
        <dbReference type="Proteomes" id="UP000050488"/>
    </source>
</evidence>